<dbReference type="SUPFAM" id="SSF53335">
    <property type="entry name" value="S-adenosyl-L-methionine-dependent methyltransferases"/>
    <property type="match status" value="1"/>
</dbReference>
<dbReference type="STRING" id="1561998.A0A1I7TYY3"/>
<dbReference type="eggNOG" id="ENOG502RYNV">
    <property type="taxonomic scope" value="Eukaryota"/>
</dbReference>
<name>A0A1I7TYY3_9PELO</name>
<feature type="domain" description="Methyltransferase" evidence="1">
    <location>
        <begin position="63"/>
        <end position="165"/>
    </location>
</feature>
<proteinExistence type="predicted"/>
<sequence>MIDKITKLLANTFKLATSDLANQYAVPVKSMTGLFVSNYGATKSKHLNKLVVQSMRLKPDDFIFELGFGRGDALEMCFNHIRNGKGMVFGVERSGYMNERALKRFALEIVESGKIRIDSAIDPRNLPYPTDLFDHVFHVDLFYFLQQEALLAVNQELLRVLKPGGVLTCGMQLNRLKNLTNHRLLDETQWDPMRYMCSLEAAKFSDVQINYHTDPQMGEYQIISAQKATHPLVHQNPEELFEELAKDMKKERLAIAMMKAPRDSRDN</sequence>
<organism evidence="2 3">
    <name type="scientific">Caenorhabditis tropicalis</name>
    <dbReference type="NCBI Taxonomy" id="1561998"/>
    <lineage>
        <taxon>Eukaryota</taxon>
        <taxon>Metazoa</taxon>
        <taxon>Ecdysozoa</taxon>
        <taxon>Nematoda</taxon>
        <taxon>Chromadorea</taxon>
        <taxon>Rhabditida</taxon>
        <taxon>Rhabditina</taxon>
        <taxon>Rhabditomorpha</taxon>
        <taxon>Rhabditoidea</taxon>
        <taxon>Rhabditidae</taxon>
        <taxon>Peloderinae</taxon>
        <taxon>Caenorhabditis</taxon>
    </lineage>
</organism>
<dbReference type="Gene3D" id="3.40.50.150">
    <property type="entry name" value="Vaccinia Virus protein VP39"/>
    <property type="match status" value="1"/>
</dbReference>
<dbReference type="Pfam" id="PF13649">
    <property type="entry name" value="Methyltransf_25"/>
    <property type="match status" value="1"/>
</dbReference>
<evidence type="ECO:0000313" key="2">
    <source>
        <dbReference type="Proteomes" id="UP000095282"/>
    </source>
</evidence>
<dbReference type="WBParaSite" id="Csp11.Scaffold629.g13187.t1">
    <property type="protein sequence ID" value="Csp11.Scaffold629.g13187.t1"/>
    <property type="gene ID" value="Csp11.Scaffold629.g13187"/>
</dbReference>
<protein>
    <submittedName>
        <fullName evidence="3">Methyltransf_25 domain-containing protein</fullName>
    </submittedName>
</protein>
<reference evidence="3" key="1">
    <citation type="submission" date="2016-11" db="UniProtKB">
        <authorList>
            <consortium name="WormBaseParasite"/>
        </authorList>
    </citation>
    <scope>IDENTIFICATION</scope>
</reference>
<dbReference type="AlphaFoldDB" id="A0A1I7TYY3"/>
<dbReference type="Proteomes" id="UP000095282">
    <property type="component" value="Unplaced"/>
</dbReference>
<accession>A0A1I7TYY3</accession>
<dbReference type="InterPro" id="IPR029063">
    <property type="entry name" value="SAM-dependent_MTases_sf"/>
</dbReference>
<evidence type="ECO:0000259" key="1">
    <source>
        <dbReference type="Pfam" id="PF13649"/>
    </source>
</evidence>
<dbReference type="InterPro" id="IPR041698">
    <property type="entry name" value="Methyltransf_25"/>
</dbReference>
<keyword evidence="2" id="KW-1185">Reference proteome</keyword>
<evidence type="ECO:0000313" key="3">
    <source>
        <dbReference type="WBParaSite" id="Csp11.Scaffold629.g13187.t1"/>
    </source>
</evidence>
<dbReference type="CDD" id="cd02440">
    <property type="entry name" value="AdoMet_MTases"/>
    <property type="match status" value="1"/>
</dbReference>